<organism evidence="3 4">
    <name type="scientific">Wallemia hederae</name>
    <dbReference type="NCBI Taxonomy" id="1540922"/>
    <lineage>
        <taxon>Eukaryota</taxon>
        <taxon>Fungi</taxon>
        <taxon>Dikarya</taxon>
        <taxon>Basidiomycota</taxon>
        <taxon>Wallemiomycotina</taxon>
        <taxon>Wallemiomycetes</taxon>
        <taxon>Wallemiales</taxon>
        <taxon>Wallemiaceae</taxon>
        <taxon>Wallemia</taxon>
    </lineage>
</organism>
<dbReference type="InterPro" id="IPR013632">
    <property type="entry name" value="Rad51_C"/>
</dbReference>
<dbReference type="EMBL" id="SPNW01000057">
    <property type="protein sequence ID" value="TIA87363.1"/>
    <property type="molecule type" value="Genomic_DNA"/>
</dbReference>
<dbReference type="InterPro" id="IPR036915">
    <property type="entry name" value="Cyclin-like_sf"/>
</dbReference>
<dbReference type="GO" id="GO:0000400">
    <property type="term" value="F:four-way junction DNA binding"/>
    <property type="evidence" value="ECO:0007669"/>
    <property type="project" value="TreeGrafter"/>
</dbReference>
<dbReference type="PROSITE" id="PS50162">
    <property type="entry name" value="RECA_2"/>
    <property type="match status" value="1"/>
</dbReference>
<dbReference type="GO" id="GO:0005524">
    <property type="term" value="F:ATP binding"/>
    <property type="evidence" value="ECO:0007669"/>
    <property type="project" value="InterPro"/>
</dbReference>
<dbReference type="Pfam" id="PF08423">
    <property type="entry name" value="Rad51"/>
    <property type="match status" value="1"/>
</dbReference>
<gene>
    <name evidence="3" type="ORF">E3P99_03209</name>
</gene>
<dbReference type="GO" id="GO:0061982">
    <property type="term" value="P:meiosis I cell cycle process"/>
    <property type="evidence" value="ECO:0007669"/>
    <property type="project" value="UniProtKB-ARBA"/>
</dbReference>
<dbReference type="GO" id="GO:0033065">
    <property type="term" value="C:Rad51C-XRCC3 complex"/>
    <property type="evidence" value="ECO:0007669"/>
    <property type="project" value="TreeGrafter"/>
</dbReference>
<sequence>MTNLILSPPATPMFNEVKDTPENLAWFVQTFVASTFPPSKKQLQTSLYTPPASPMSPHYSHGPHSELYDFAYYIITRAELCTEAALCALALLARLRRKLPRARAESGPRLFLAAMIVASKGLFDIAYNNPGWYEIAAGCPAIEADFALADINLMERQLLSHLDYRVAVFGDEILALRRIYMTGHIQQTLVKSQSTNTSISNIITPPPSPLDIPVVEQASHTAQAPQHSNEPVPPPRPSKSRVRNSIGGTQDIQHYQTFAEPLSIYARRPRAAPLPPLLPVQSSTCSMETALLSLTRVHARAHEMSKPLQDIDALSDVLKQRLRRADLINPFEVMVMDTGVLSRKLNMSVAECEKLVQVVALNSMPEAEDWSSRFYSMDSFTTGDAEIDRVLGNGIREQSLLEIVGASSVGKSQLVMQSLVTVQLPYEQGGLDSCAVLIHASKAPPTDRLNAIARTYFPDEHPSAVLNNISLLNVRDFQSLQHALDFFLPRFMVDGGRSKPVRLIAVDSIGELSRQFDTNARGLAQRNAALSRAVDSLKRLMHRYRLAIVVVNGVVDAIHENQVATTTSYEVQSRFFSGQTVHNTKLAQLGLVWAHGVHTRLMLVRTLRKVHVRATDSEITISSTPHGEPEARLQVPPRIGDGEDRSFKKPRKDQTFAVHKRRAHVVYSTFLQGAKCEFYILPTGVCSVELLAPDGGRSSPKPTAALTPAISQAFTQSVDDEEARIWASLSFSDGEDDGL</sequence>
<dbReference type="CDD" id="cd20557">
    <property type="entry name" value="CYCLIN_ScPCL1-like"/>
    <property type="match status" value="1"/>
</dbReference>
<dbReference type="GO" id="GO:0045003">
    <property type="term" value="P:double-strand break repair via synthesis-dependent strand annealing"/>
    <property type="evidence" value="ECO:0007669"/>
    <property type="project" value="TreeGrafter"/>
</dbReference>
<dbReference type="AlphaFoldDB" id="A0A4V4LST0"/>
<name>A0A4V4LST0_9BASI</name>
<keyword evidence="4" id="KW-1185">Reference proteome</keyword>
<feature type="region of interest" description="Disordered" evidence="1">
    <location>
        <begin position="619"/>
        <end position="648"/>
    </location>
</feature>
<feature type="domain" description="RecA family profile 1" evidence="2">
    <location>
        <begin position="376"/>
        <end position="554"/>
    </location>
</feature>
<protein>
    <recommendedName>
        <fullName evidence="2">RecA family profile 1 domain-containing protein</fullName>
    </recommendedName>
</protein>
<feature type="region of interest" description="Disordered" evidence="1">
    <location>
        <begin position="218"/>
        <end position="245"/>
    </location>
</feature>
<dbReference type="PANTHER" id="PTHR46487">
    <property type="entry name" value="DNA REPAIR PROTEIN XRCC3"/>
    <property type="match status" value="1"/>
</dbReference>
<evidence type="ECO:0000259" key="2">
    <source>
        <dbReference type="PROSITE" id="PS50162"/>
    </source>
</evidence>
<comment type="caution">
    <text evidence="3">The sequence shown here is derived from an EMBL/GenBank/DDBJ whole genome shotgun (WGS) entry which is preliminary data.</text>
</comment>
<dbReference type="GO" id="GO:0005657">
    <property type="term" value="C:replication fork"/>
    <property type="evidence" value="ECO:0007669"/>
    <property type="project" value="TreeGrafter"/>
</dbReference>
<accession>A0A4V4LST0</accession>
<feature type="compositionally biased region" description="Polar residues" evidence="1">
    <location>
        <begin position="218"/>
        <end position="229"/>
    </location>
</feature>
<dbReference type="SUPFAM" id="SSF52540">
    <property type="entry name" value="P-loop containing nucleoside triphosphate hydrolases"/>
    <property type="match status" value="1"/>
</dbReference>
<reference evidence="3 4" key="1">
    <citation type="submission" date="2019-03" db="EMBL/GenBank/DDBJ databases">
        <title>Sequencing 23 genomes of Wallemia ichthyophaga.</title>
        <authorList>
            <person name="Gostincar C."/>
        </authorList>
    </citation>
    <scope>NUCLEOTIDE SEQUENCE [LARGE SCALE GENOMIC DNA]</scope>
    <source>
        <strain evidence="3 4">EXF-5753</strain>
    </source>
</reference>
<dbReference type="SUPFAM" id="SSF47954">
    <property type="entry name" value="Cyclin-like"/>
    <property type="match status" value="1"/>
</dbReference>
<dbReference type="GO" id="GO:0071140">
    <property type="term" value="P:resolution of mitotic recombination intermediates"/>
    <property type="evidence" value="ECO:0007669"/>
    <property type="project" value="TreeGrafter"/>
</dbReference>
<dbReference type="Proteomes" id="UP000310189">
    <property type="component" value="Unassembled WGS sequence"/>
</dbReference>
<dbReference type="PANTHER" id="PTHR46487:SF1">
    <property type="entry name" value="DNA REPAIR PROTEIN XRCC3"/>
    <property type="match status" value="1"/>
</dbReference>
<dbReference type="GO" id="GO:0000722">
    <property type="term" value="P:telomere maintenance via recombination"/>
    <property type="evidence" value="ECO:0007669"/>
    <property type="project" value="TreeGrafter"/>
</dbReference>
<dbReference type="InterPro" id="IPR020588">
    <property type="entry name" value="RecA_ATP-bd"/>
</dbReference>
<evidence type="ECO:0000313" key="3">
    <source>
        <dbReference type="EMBL" id="TIA87363.1"/>
    </source>
</evidence>
<evidence type="ECO:0000313" key="4">
    <source>
        <dbReference type="Proteomes" id="UP000310189"/>
    </source>
</evidence>
<dbReference type="GO" id="GO:0090656">
    <property type="term" value="P:t-circle formation"/>
    <property type="evidence" value="ECO:0007669"/>
    <property type="project" value="TreeGrafter"/>
</dbReference>
<dbReference type="GO" id="GO:0140664">
    <property type="term" value="F:ATP-dependent DNA damage sensor activity"/>
    <property type="evidence" value="ECO:0007669"/>
    <property type="project" value="InterPro"/>
</dbReference>
<dbReference type="OrthoDB" id="1861185at2759"/>
<dbReference type="Gene3D" id="3.40.50.300">
    <property type="entry name" value="P-loop containing nucleotide triphosphate hydrolases"/>
    <property type="match status" value="1"/>
</dbReference>
<evidence type="ECO:0000256" key="1">
    <source>
        <dbReference type="SAM" id="MobiDB-lite"/>
    </source>
</evidence>
<dbReference type="InterPro" id="IPR027417">
    <property type="entry name" value="P-loop_NTPase"/>
</dbReference>
<dbReference type="Gene3D" id="1.10.472.10">
    <property type="entry name" value="Cyclin-like"/>
    <property type="match status" value="1"/>
</dbReference>
<proteinExistence type="predicted"/>